<accession>A0A7Z0GLD8</accession>
<dbReference type="Proteomes" id="UP000535437">
    <property type="component" value="Unassembled WGS sequence"/>
</dbReference>
<protein>
    <submittedName>
        <fullName evidence="3">Multicomponent Na+:H+ antiporter subunit G</fullName>
    </submittedName>
</protein>
<keyword evidence="2" id="KW-0812">Transmembrane</keyword>
<comment type="similarity">
    <text evidence="1">Belongs to the CPA3 antiporters (TC 2.A.63) subunit G family.</text>
</comment>
<dbReference type="AlphaFoldDB" id="A0A7Z0GLD8"/>
<evidence type="ECO:0000256" key="1">
    <source>
        <dbReference type="ARBA" id="ARBA00008404"/>
    </source>
</evidence>
<dbReference type="InterPro" id="IPR005133">
    <property type="entry name" value="PhaG_MnhG_YufB"/>
</dbReference>
<evidence type="ECO:0000313" key="4">
    <source>
        <dbReference type="Proteomes" id="UP000535437"/>
    </source>
</evidence>
<keyword evidence="2" id="KW-1133">Transmembrane helix</keyword>
<organism evidence="3 4">
    <name type="scientific">Nesterenkonia xinjiangensis</name>
    <dbReference type="NCBI Taxonomy" id="225327"/>
    <lineage>
        <taxon>Bacteria</taxon>
        <taxon>Bacillati</taxon>
        <taxon>Actinomycetota</taxon>
        <taxon>Actinomycetes</taxon>
        <taxon>Micrococcales</taxon>
        <taxon>Micrococcaceae</taxon>
        <taxon>Nesterenkonia</taxon>
    </lineage>
</organism>
<reference evidence="3 4" key="1">
    <citation type="submission" date="2020-07" db="EMBL/GenBank/DDBJ databases">
        <title>Sequencing the genomes of 1000 actinobacteria strains.</title>
        <authorList>
            <person name="Klenk H.-P."/>
        </authorList>
    </citation>
    <scope>NUCLEOTIDE SEQUENCE [LARGE SCALE GENOMIC DNA]</scope>
    <source>
        <strain evidence="3 4">DSM 15475</strain>
    </source>
</reference>
<dbReference type="GO" id="GO:0015385">
    <property type="term" value="F:sodium:proton antiporter activity"/>
    <property type="evidence" value="ECO:0007669"/>
    <property type="project" value="TreeGrafter"/>
</dbReference>
<evidence type="ECO:0000313" key="3">
    <source>
        <dbReference type="EMBL" id="NYJ78055.1"/>
    </source>
</evidence>
<dbReference type="EMBL" id="JACCFY010000001">
    <property type="protein sequence ID" value="NYJ78055.1"/>
    <property type="molecule type" value="Genomic_DNA"/>
</dbReference>
<keyword evidence="2" id="KW-0472">Membrane</keyword>
<keyword evidence="4" id="KW-1185">Reference proteome</keyword>
<feature type="transmembrane region" description="Helical" evidence="2">
    <location>
        <begin position="44"/>
        <end position="63"/>
    </location>
</feature>
<sequence length="104" mass="10698">MPPTSETLIHGAGLLLLISGTVFFTAGTVGLIRFPDVRSRLHALAKADTLGLGLVLLGAGLLLGSWSAAVVLLLTWLLALGAASTSAHVLARLEAEKSDGTEPR</sequence>
<dbReference type="RefSeq" id="WP_179541448.1">
    <property type="nucleotide sequence ID" value="NZ_BAAALL010000002.1"/>
</dbReference>
<gene>
    <name evidence="3" type="ORF">HNR09_001466</name>
</gene>
<feature type="transmembrane region" description="Helical" evidence="2">
    <location>
        <begin position="12"/>
        <end position="32"/>
    </location>
</feature>
<dbReference type="PANTHER" id="PTHR34703">
    <property type="entry name" value="ANTIPORTER SUBUNIT MNHG2-RELATED"/>
    <property type="match status" value="1"/>
</dbReference>
<name>A0A7Z0GLD8_9MICC</name>
<dbReference type="Pfam" id="PF03334">
    <property type="entry name" value="PhaG_MnhG_YufB"/>
    <property type="match status" value="1"/>
</dbReference>
<proteinExistence type="inferred from homology"/>
<comment type="caution">
    <text evidence="3">The sequence shown here is derived from an EMBL/GenBank/DDBJ whole genome shotgun (WGS) entry which is preliminary data.</text>
</comment>
<dbReference type="PANTHER" id="PTHR34703:SF1">
    <property type="entry name" value="ANTIPORTER SUBUNIT MNHG2-RELATED"/>
    <property type="match status" value="1"/>
</dbReference>
<evidence type="ECO:0000256" key="2">
    <source>
        <dbReference type="SAM" id="Phobius"/>
    </source>
</evidence>